<keyword evidence="8 9" id="KW-0472">Membrane</keyword>
<dbReference type="InterPro" id="IPR004648">
    <property type="entry name" value="Oligpept_transpt"/>
</dbReference>
<evidence type="ECO:0000256" key="8">
    <source>
        <dbReference type="ARBA" id="ARBA00023136"/>
    </source>
</evidence>
<comment type="similarity">
    <text evidence="2">Belongs to the oligopeptide OPT transporter (TC 2.A.67.1) family.</text>
</comment>
<evidence type="ECO:0000256" key="7">
    <source>
        <dbReference type="ARBA" id="ARBA00022989"/>
    </source>
</evidence>
<evidence type="ECO:0000256" key="4">
    <source>
        <dbReference type="ARBA" id="ARBA00022692"/>
    </source>
</evidence>
<keyword evidence="4 9" id="KW-0812">Transmembrane</keyword>
<dbReference type="AlphaFoldDB" id="A0AA39W4W1"/>
<feature type="transmembrane region" description="Helical" evidence="9">
    <location>
        <begin position="16"/>
        <end position="34"/>
    </location>
</feature>
<reference evidence="10" key="2">
    <citation type="submission" date="2023-06" db="EMBL/GenBank/DDBJ databases">
        <authorList>
            <person name="Swenson N.G."/>
            <person name="Wegrzyn J.L."/>
            <person name="Mcevoy S.L."/>
        </authorList>
    </citation>
    <scope>NUCLEOTIDE SEQUENCE</scope>
    <source>
        <strain evidence="10">NS2018</strain>
        <tissue evidence="10">Leaf</tissue>
    </source>
</reference>
<keyword evidence="6" id="KW-0653">Protein transport</keyword>
<evidence type="ECO:0000313" key="10">
    <source>
        <dbReference type="EMBL" id="KAK0602473.1"/>
    </source>
</evidence>
<dbReference type="PANTHER" id="PTHR22601">
    <property type="entry name" value="ISP4 LIKE PROTEIN"/>
    <property type="match status" value="1"/>
</dbReference>
<feature type="transmembrane region" description="Helical" evidence="9">
    <location>
        <begin position="46"/>
        <end position="67"/>
    </location>
</feature>
<dbReference type="GO" id="GO:0016020">
    <property type="term" value="C:membrane"/>
    <property type="evidence" value="ECO:0007669"/>
    <property type="project" value="UniProtKB-SubCell"/>
</dbReference>
<sequence>MPMIMAGGSGMPSARAVHYLSWGTVGIFFNYYIFKKYKGWWARNTYILSAALDAGVAFMGVLLYFSLQSYDIYGPSWWGKDTDDHCELANCPTAPGIEVEGCPVF</sequence>
<dbReference type="InterPro" id="IPR004813">
    <property type="entry name" value="OPT"/>
</dbReference>
<dbReference type="Pfam" id="PF03169">
    <property type="entry name" value="OPT"/>
    <property type="match status" value="1"/>
</dbReference>
<dbReference type="EMBL" id="JAUESC010000003">
    <property type="protein sequence ID" value="KAK0602473.1"/>
    <property type="molecule type" value="Genomic_DNA"/>
</dbReference>
<protein>
    <recommendedName>
        <fullName evidence="12">Oligopeptide transporter</fullName>
    </recommendedName>
</protein>
<dbReference type="Proteomes" id="UP001168877">
    <property type="component" value="Unassembled WGS sequence"/>
</dbReference>
<keyword evidence="5" id="KW-0571">Peptide transport</keyword>
<keyword evidence="7 9" id="KW-1133">Transmembrane helix</keyword>
<accession>A0AA39W4W1</accession>
<gene>
    <name evidence="10" type="ORF">LWI29_033759</name>
</gene>
<evidence type="ECO:0000256" key="3">
    <source>
        <dbReference type="ARBA" id="ARBA00022448"/>
    </source>
</evidence>
<keyword evidence="3" id="KW-0813">Transport</keyword>
<proteinExistence type="inferred from homology"/>
<name>A0AA39W4W1_ACESA</name>
<comment type="subcellular location">
    <subcellularLocation>
        <location evidence="1">Membrane</location>
        <topology evidence="1">Multi-pass membrane protein</topology>
    </subcellularLocation>
</comment>
<keyword evidence="11" id="KW-1185">Reference proteome</keyword>
<evidence type="ECO:0000256" key="5">
    <source>
        <dbReference type="ARBA" id="ARBA00022856"/>
    </source>
</evidence>
<evidence type="ECO:0000256" key="9">
    <source>
        <dbReference type="SAM" id="Phobius"/>
    </source>
</evidence>
<evidence type="ECO:0000256" key="2">
    <source>
        <dbReference type="ARBA" id="ARBA00005484"/>
    </source>
</evidence>
<dbReference type="GO" id="GO:0015031">
    <property type="term" value="P:protein transport"/>
    <property type="evidence" value="ECO:0007669"/>
    <property type="project" value="UniProtKB-KW"/>
</dbReference>
<evidence type="ECO:0000256" key="1">
    <source>
        <dbReference type="ARBA" id="ARBA00004141"/>
    </source>
</evidence>
<comment type="caution">
    <text evidence="10">The sequence shown here is derived from an EMBL/GenBank/DDBJ whole genome shotgun (WGS) entry which is preliminary data.</text>
</comment>
<reference evidence="10" key="1">
    <citation type="journal article" date="2022" name="Plant J.">
        <title>Strategies of tolerance reflected in two North American maple genomes.</title>
        <authorList>
            <person name="McEvoy S.L."/>
            <person name="Sezen U.U."/>
            <person name="Trouern-Trend A."/>
            <person name="McMahon S.M."/>
            <person name="Schaberg P.G."/>
            <person name="Yang J."/>
            <person name="Wegrzyn J.L."/>
            <person name="Swenson N.G."/>
        </authorList>
    </citation>
    <scope>NUCLEOTIDE SEQUENCE</scope>
    <source>
        <strain evidence="10">NS2018</strain>
    </source>
</reference>
<dbReference type="GO" id="GO:0035673">
    <property type="term" value="F:oligopeptide transmembrane transporter activity"/>
    <property type="evidence" value="ECO:0007669"/>
    <property type="project" value="InterPro"/>
</dbReference>
<evidence type="ECO:0000313" key="11">
    <source>
        <dbReference type="Proteomes" id="UP001168877"/>
    </source>
</evidence>
<evidence type="ECO:0008006" key="12">
    <source>
        <dbReference type="Google" id="ProtNLM"/>
    </source>
</evidence>
<evidence type="ECO:0000256" key="6">
    <source>
        <dbReference type="ARBA" id="ARBA00022927"/>
    </source>
</evidence>
<organism evidence="10 11">
    <name type="scientific">Acer saccharum</name>
    <name type="common">Sugar maple</name>
    <dbReference type="NCBI Taxonomy" id="4024"/>
    <lineage>
        <taxon>Eukaryota</taxon>
        <taxon>Viridiplantae</taxon>
        <taxon>Streptophyta</taxon>
        <taxon>Embryophyta</taxon>
        <taxon>Tracheophyta</taxon>
        <taxon>Spermatophyta</taxon>
        <taxon>Magnoliopsida</taxon>
        <taxon>eudicotyledons</taxon>
        <taxon>Gunneridae</taxon>
        <taxon>Pentapetalae</taxon>
        <taxon>rosids</taxon>
        <taxon>malvids</taxon>
        <taxon>Sapindales</taxon>
        <taxon>Sapindaceae</taxon>
        <taxon>Hippocastanoideae</taxon>
        <taxon>Acereae</taxon>
        <taxon>Acer</taxon>
    </lineage>
</organism>